<dbReference type="Proteomes" id="UP000275719">
    <property type="component" value="Unassembled WGS sequence"/>
</dbReference>
<feature type="domain" description="Uncharacterized protein YyaB-like PH" evidence="2">
    <location>
        <begin position="54"/>
        <end position="127"/>
    </location>
</feature>
<dbReference type="OrthoDB" id="1261156at2"/>
<dbReference type="InterPro" id="IPR009589">
    <property type="entry name" value="PH_YyaB-like"/>
</dbReference>
<keyword evidence="4" id="KW-1185">Reference proteome</keyword>
<feature type="transmembrane region" description="Helical" evidence="1">
    <location>
        <begin position="12"/>
        <end position="28"/>
    </location>
</feature>
<evidence type="ECO:0000256" key="1">
    <source>
        <dbReference type="SAM" id="Phobius"/>
    </source>
</evidence>
<comment type="caution">
    <text evidence="3">The sequence shown here is derived from an EMBL/GenBank/DDBJ whole genome shotgun (WGS) entry which is preliminary data.</text>
</comment>
<dbReference type="EMBL" id="RQVQ01000018">
    <property type="protein sequence ID" value="RRJ90327.1"/>
    <property type="molecule type" value="Genomic_DNA"/>
</dbReference>
<organism evidence="3 4">
    <name type="scientific">Paenimyroides tangerinum</name>
    <dbReference type="NCBI Taxonomy" id="2488728"/>
    <lineage>
        <taxon>Bacteria</taxon>
        <taxon>Pseudomonadati</taxon>
        <taxon>Bacteroidota</taxon>
        <taxon>Flavobacteriia</taxon>
        <taxon>Flavobacteriales</taxon>
        <taxon>Flavobacteriaceae</taxon>
        <taxon>Paenimyroides</taxon>
    </lineage>
</organism>
<sequence>MNTYKSRVGIEMKIILLLMCLFNLYILITEGFHFFLLILMFSPIVFIIYVINQTYYQIKNEVLYIKSSFFFREELPINRIRKIDEVINIINSPAMSIKRLELFYGKYDSIMISPKHQEQFISELLSVNNNIEIKLKK</sequence>
<reference evidence="3 4" key="1">
    <citation type="submission" date="2018-11" db="EMBL/GenBank/DDBJ databases">
        <title>Flavobacterium sp. nov., YIM 102701-2 draft genome.</title>
        <authorList>
            <person name="Li G."/>
            <person name="Jiang Y."/>
        </authorList>
    </citation>
    <scope>NUCLEOTIDE SEQUENCE [LARGE SCALE GENOMIC DNA]</scope>
    <source>
        <strain evidence="3 4">YIM 102701-2</strain>
    </source>
</reference>
<dbReference type="RefSeq" id="WP_125019155.1">
    <property type="nucleotide sequence ID" value="NZ_RQVQ01000018.1"/>
</dbReference>
<gene>
    <name evidence="3" type="ORF">EG240_09475</name>
</gene>
<evidence type="ECO:0000259" key="2">
    <source>
        <dbReference type="Pfam" id="PF06713"/>
    </source>
</evidence>
<dbReference type="AlphaFoldDB" id="A0A3P3W7K6"/>
<keyword evidence="1" id="KW-0472">Membrane</keyword>
<keyword evidence="1" id="KW-0812">Transmembrane</keyword>
<protein>
    <recommendedName>
        <fullName evidence="2">Uncharacterized protein YyaB-like PH domain-containing protein</fullName>
    </recommendedName>
</protein>
<evidence type="ECO:0000313" key="3">
    <source>
        <dbReference type="EMBL" id="RRJ90327.1"/>
    </source>
</evidence>
<keyword evidence="1" id="KW-1133">Transmembrane helix</keyword>
<dbReference type="GO" id="GO:0030153">
    <property type="term" value="P:bacteriocin immunity"/>
    <property type="evidence" value="ECO:0007669"/>
    <property type="project" value="InterPro"/>
</dbReference>
<feature type="transmembrane region" description="Helical" evidence="1">
    <location>
        <begin position="34"/>
        <end position="51"/>
    </location>
</feature>
<evidence type="ECO:0000313" key="4">
    <source>
        <dbReference type="Proteomes" id="UP000275719"/>
    </source>
</evidence>
<proteinExistence type="predicted"/>
<dbReference type="Pfam" id="PF06713">
    <property type="entry name" value="bPH_4"/>
    <property type="match status" value="1"/>
</dbReference>
<name>A0A3P3W7K6_9FLAO</name>
<accession>A0A3P3W7K6</accession>